<evidence type="ECO:0000313" key="1">
    <source>
        <dbReference type="EMBL" id="OJK04666.1"/>
    </source>
</evidence>
<dbReference type="VEuPathDB" id="FungiDB:ASPACDRAFT_109455"/>
<dbReference type="OrthoDB" id="5371510at2759"/>
<proteinExistence type="predicted"/>
<evidence type="ECO:0008006" key="3">
    <source>
        <dbReference type="Google" id="ProtNLM"/>
    </source>
</evidence>
<gene>
    <name evidence="1" type="ORF">ASPACDRAFT_109455</name>
</gene>
<organism evidence="1 2">
    <name type="scientific">Aspergillus aculeatus (strain ATCC 16872 / CBS 172.66 / WB 5094)</name>
    <dbReference type="NCBI Taxonomy" id="690307"/>
    <lineage>
        <taxon>Eukaryota</taxon>
        <taxon>Fungi</taxon>
        <taxon>Dikarya</taxon>
        <taxon>Ascomycota</taxon>
        <taxon>Pezizomycotina</taxon>
        <taxon>Eurotiomycetes</taxon>
        <taxon>Eurotiomycetidae</taxon>
        <taxon>Eurotiales</taxon>
        <taxon>Aspergillaceae</taxon>
        <taxon>Aspergillus</taxon>
        <taxon>Aspergillus subgen. Circumdati</taxon>
    </lineage>
</organism>
<name>A0A1L9X897_ASPA1</name>
<keyword evidence="2" id="KW-1185">Reference proteome</keyword>
<accession>A0A1L9X897</accession>
<sequence>MSFSHGPDLILMDSADTLVYIDDTESHGRSSYSLQPQRAVTIPHRVHSHRLLSTGSAYFRKLFEPRAQSRVLKRRKLDGTLPDGVKFVIDLTPPTTDDEGVRFTAELSCPLGLRKWALARDRWTLPSHLVSGIDDGLEHPSSSDEPGIPVEYSEARNRRGIAHVLQALEGFKPQLNSPCKLWTFLALAKLYGIAHHPRIKIPILTWIYEGRNSLLIEIHPEIAYGIACSIRCDYLCQDSFSILVGEASLRLMAEPNATLTRPCDSHETLYGRVREVLDDADQQRLEYASQSFKDHVIDTFLELVGSEMQWLERLPAVHKVLLHEAGGPPCPLASKLIRCLKNYVRYHIIDALNTDLVTWKEISVLHEPDDDYPGERFLKAYTKMHYTERIMSRTFWKNLGSKNRSDLTSSAFVALRSAQSIASQSVADLGRHLQSFRAQENTKIGFIDTDDMIEEVNRYNAHFGSDHPIYGANLTIVRHTEELESAWNNTLGRLSSEAPSGPICHLGGLDPEWHFNFNPQDFFNQLSSYLHTVSDRMRGPYRSEMDQLLTDCVSCLTANQMKYLPLWAGGNDDGSGGVFADLDIPNAEHAGFATPGPGIHMGSSVASKPLSDYSSTVYESTVQAASHGATGGFGTDVMSFSMASERSGIEQSIADFEDLSLEDAIQPL</sequence>
<dbReference type="EMBL" id="KV878970">
    <property type="protein sequence ID" value="OJK04666.1"/>
    <property type="molecule type" value="Genomic_DNA"/>
</dbReference>
<dbReference type="AlphaFoldDB" id="A0A1L9X897"/>
<dbReference type="OMA" id="TELSCPM"/>
<dbReference type="Proteomes" id="UP000184546">
    <property type="component" value="Unassembled WGS sequence"/>
</dbReference>
<dbReference type="RefSeq" id="XP_020061005.1">
    <property type="nucleotide sequence ID" value="XM_020195389.1"/>
</dbReference>
<reference evidence="2" key="1">
    <citation type="journal article" date="2017" name="Genome Biol.">
        <title>Comparative genomics reveals high biological diversity and specific adaptations in the industrially and medically important fungal genus Aspergillus.</title>
        <authorList>
            <person name="de Vries R.P."/>
            <person name="Riley R."/>
            <person name="Wiebenga A."/>
            <person name="Aguilar-Osorio G."/>
            <person name="Amillis S."/>
            <person name="Uchima C.A."/>
            <person name="Anderluh G."/>
            <person name="Asadollahi M."/>
            <person name="Askin M."/>
            <person name="Barry K."/>
            <person name="Battaglia E."/>
            <person name="Bayram O."/>
            <person name="Benocci T."/>
            <person name="Braus-Stromeyer S.A."/>
            <person name="Caldana C."/>
            <person name="Canovas D."/>
            <person name="Cerqueira G.C."/>
            <person name="Chen F."/>
            <person name="Chen W."/>
            <person name="Choi C."/>
            <person name="Clum A."/>
            <person name="Dos Santos R.A."/>
            <person name="Damasio A.R."/>
            <person name="Diallinas G."/>
            <person name="Emri T."/>
            <person name="Fekete E."/>
            <person name="Flipphi M."/>
            <person name="Freyberg S."/>
            <person name="Gallo A."/>
            <person name="Gournas C."/>
            <person name="Habgood R."/>
            <person name="Hainaut M."/>
            <person name="Harispe M.L."/>
            <person name="Henrissat B."/>
            <person name="Hilden K.S."/>
            <person name="Hope R."/>
            <person name="Hossain A."/>
            <person name="Karabika E."/>
            <person name="Karaffa L."/>
            <person name="Karanyi Z."/>
            <person name="Krasevec N."/>
            <person name="Kuo A."/>
            <person name="Kusch H."/>
            <person name="LaButti K."/>
            <person name="Lagendijk E.L."/>
            <person name="Lapidus A."/>
            <person name="Levasseur A."/>
            <person name="Lindquist E."/>
            <person name="Lipzen A."/>
            <person name="Logrieco A.F."/>
            <person name="MacCabe A."/>
            <person name="Maekelae M.R."/>
            <person name="Malavazi I."/>
            <person name="Melin P."/>
            <person name="Meyer V."/>
            <person name="Mielnichuk N."/>
            <person name="Miskei M."/>
            <person name="Molnar A.P."/>
            <person name="Mule G."/>
            <person name="Ngan C.Y."/>
            <person name="Orejas M."/>
            <person name="Orosz E."/>
            <person name="Ouedraogo J.P."/>
            <person name="Overkamp K.M."/>
            <person name="Park H.-S."/>
            <person name="Perrone G."/>
            <person name="Piumi F."/>
            <person name="Punt P.J."/>
            <person name="Ram A.F."/>
            <person name="Ramon A."/>
            <person name="Rauscher S."/>
            <person name="Record E."/>
            <person name="Riano-Pachon D.M."/>
            <person name="Robert V."/>
            <person name="Roehrig J."/>
            <person name="Ruller R."/>
            <person name="Salamov A."/>
            <person name="Salih N.S."/>
            <person name="Samson R.A."/>
            <person name="Sandor E."/>
            <person name="Sanguinetti M."/>
            <person name="Schuetze T."/>
            <person name="Sepcic K."/>
            <person name="Shelest E."/>
            <person name="Sherlock G."/>
            <person name="Sophianopoulou V."/>
            <person name="Squina F.M."/>
            <person name="Sun H."/>
            <person name="Susca A."/>
            <person name="Todd R.B."/>
            <person name="Tsang A."/>
            <person name="Unkles S.E."/>
            <person name="van de Wiele N."/>
            <person name="van Rossen-Uffink D."/>
            <person name="Oliveira J.V."/>
            <person name="Vesth T.C."/>
            <person name="Visser J."/>
            <person name="Yu J.-H."/>
            <person name="Zhou M."/>
            <person name="Andersen M.R."/>
            <person name="Archer D.B."/>
            <person name="Baker S.E."/>
            <person name="Benoit I."/>
            <person name="Brakhage A.A."/>
            <person name="Braus G.H."/>
            <person name="Fischer R."/>
            <person name="Frisvad J.C."/>
            <person name="Goldman G.H."/>
            <person name="Houbraken J."/>
            <person name="Oakley B."/>
            <person name="Pocsi I."/>
            <person name="Scazzocchio C."/>
            <person name="Seiboth B."/>
            <person name="vanKuyk P.A."/>
            <person name="Wortman J."/>
            <person name="Dyer P.S."/>
            <person name="Grigoriev I.V."/>
        </authorList>
    </citation>
    <scope>NUCLEOTIDE SEQUENCE [LARGE SCALE GENOMIC DNA]</scope>
    <source>
        <strain evidence="2">ATCC 16872 / CBS 172.66 / WB 5094</strain>
    </source>
</reference>
<dbReference type="GeneID" id="30969203"/>
<protein>
    <recommendedName>
        <fullName evidence="3">BTB domain-containing protein</fullName>
    </recommendedName>
</protein>
<evidence type="ECO:0000313" key="2">
    <source>
        <dbReference type="Proteomes" id="UP000184546"/>
    </source>
</evidence>